<keyword evidence="8" id="KW-1185">Reference proteome</keyword>
<dbReference type="InterPro" id="IPR038765">
    <property type="entry name" value="Papain-like_cys_pep_sf"/>
</dbReference>
<evidence type="ECO:0000313" key="7">
    <source>
        <dbReference type="EMBL" id="MDA3969314.1"/>
    </source>
</evidence>
<dbReference type="PROSITE" id="PS51257">
    <property type="entry name" value="PROKAR_LIPOPROTEIN"/>
    <property type="match status" value="1"/>
</dbReference>
<dbReference type="Gene3D" id="3.90.1720.10">
    <property type="entry name" value="endopeptidase domain like (from Nostoc punctiforme)"/>
    <property type="match status" value="1"/>
</dbReference>
<dbReference type="RefSeq" id="WP_271021653.1">
    <property type="nucleotide sequence ID" value="NZ_JAQHXR010000003.1"/>
</dbReference>
<evidence type="ECO:0000313" key="8">
    <source>
        <dbReference type="Proteomes" id="UP001210261"/>
    </source>
</evidence>
<protein>
    <submittedName>
        <fullName evidence="7">NlpC/P60 family protein</fullName>
    </submittedName>
</protein>
<dbReference type="PROSITE" id="PS51935">
    <property type="entry name" value="NLPC_P60"/>
    <property type="match status" value="1"/>
</dbReference>
<feature type="domain" description="NlpC/P60" evidence="6">
    <location>
        <begin position="115"/>
        <end position="237"/>
    </location>
</feature>
<comment type="caution">
    <text evidence="7">The sequence shown here is derived from an EMBL/GenBank/DDBJ whole genome shotgun (WGS) entry which is preliminary data.</text>
</comment>
<dbReference type="SUPFAM" id="SSF110997">
    <property type="entry name" value="Sporulation related repeat"/>
    <property type="match status" value="1"/>
</dbReference>
<dbReference type="EMBL" id="JAQHXR010000003">
    <property type="protein sequence ID" value="MDA3969314.1"/>
    <property type="molecule type" value="Genomic_DNA"/>
</dbReference>
<dbReference type="SUPFAM" id="SSF54001">
    <property type="entry name" value="Cysteine proteinases"/>
    <property type="match status" value="1"/>
</dbReference>
<dbReference type="PANTHER" id="PTHR47053">
    <property type="entry name" value="MUREIN DD-ENDOPEPTIDASE MEPH-RELATED"/>
    <property type="match status" value="1"/>
</dbReference>
<name>A0ABT4VF45_9HELI</name>
<evidence type="ECO:0000256" key="2">
    <source>
        <dbReference type="ARBA" id="ARBA00022670"/>
    </source>
</evidence>
<dbReference type="InterPro" id="IPR007730">
    <property type="entry name" value="SPOR-like_dom"/>
</dbReference>
<dbReference type="InterPro" id="IPR036680">
    <property type="entry name" value="SPOR-like_sf"/>
</dbReference>
<evidence type="ECO:0000256" key="3">
    <source>
        <dbReference type="ARBA" id="ARBA00022801"/>
    </source>
</evidence>
<sequence>MKILLYTLLIIIFAGCSTKQYIPQQNTKMEVGYLVQVGSFKNPNNAWRFVDKLNKNGLEAFLFNDNGFYKVRFGNYRSINEATKEAQRYKKRGYFKDFFIINPTKMIANKKHSTSELREELKKSTYGYIGVPYKWGGTSESGFDCSGLTYTVYRLNGIDIPRNSLLQFNSGKKVQRNNLQIGDLVFFSINKKRVDHVGVYVGDNKFIHAPSKGKKVQVAKLDSQFWSSRYKGARDYTK</sequence>
<evidence type="ECO:0000259" key="6">
    <source>
        <dbReference type="PROSITE" id="PS51935"/>
    </source>
</evidence>
<dbReference type="Gene3D" id="3.30.70.1070">
    <property type="entry name" value="Sporulation related repeat"/>
    <property type="match status" value="1"/>
</dbReference>
<accession>A0ABT4VF45</accession>
<dbReference type="Pfam" id="PF05036">
    <property type="entry name" value="SPOR"/>
    <property type="match status" value="1"/>
</dbReference>
<dbReference type="InterPro" id="IPR051202">
    <property type="entry name" value="Peptidase_C40"/>
</dbReference>
<dbReference type="Proteomes" id="UP001210261">
    <property type="component" value="Unassembled WGS sequence"/>
</dbReference>
<keyword evidence="2" id="KW-0645">Protease</keyword>
<gene>
    <name evidence="7" type="ORF">PF021_06435</name>
</gene>
<evidence type="ECO:0000256" key="4">
    <source>
        <dbReference type="ARBA" id="ARBA00022807"/>
    </source>
</evidence>
<keyword evidence="4" id="KW-0788">Thiol protease</keyword>
<evidence type="ECO:0000256" key="1">
    <source>
        <dbReference type="ARBA" id="ARBA00007074"/>
    </source>
</evidence>
<organism evidence="7 8">
    <name type="scientific">Helicobacter ibis</name>
    <dbReference type="NCBI Taxonomy" id="2962633"/>
    <lineage>
        <taxon>Bacteria</taxon>
        <taxon>Pseudomonadati</taxon>
        <taxon>Campylobacterota</taxon>
        <taxon>Epsilonproteobacteria</taxon>
        <taxon>Campylobacterales</taxon>
        <taxon>Helicobacteraceae</taxon>
        <taxon>Helicobacter</taxon>
    </lineage>
</organism>
<evidence type="ECO:0000259" key="5">
    <source>
        <dbReference type="PROSITE" id="PS51724"/>
    </source>
</evidence>
<proteinExistence type="inferred from homology"/>
<dbReference type="InterPro" id="IPR000064">
    <property type="entry name" value="NLP_P60_dom"/>
</dbReference>
<keyword evidence="3" id="KW-0378">Hydrolase</keyword>
<dbReference type="Pfam" id="PF00877">
    <property type="entry name" value="NLPC_P60"/>
    <property type="match status" value="1"/>
</dbReference>
<dbReference type="PANTHER" id="PTHR47053:SF1">
    <property type="entry name" value="MUREIN DD-ENDOPEPTIDASE MEPH-RELATED"/>
    <property type="match status" value="1"/>
</dbReference>
<comment type="similarity">
    <text evidence="1">Belongs to the peptidase C40 family.</text>
</comment>
<feature type="domain" description="SPOR" evidence="5">
    <location>
        <begin position="27"/>
        <end position="102"/>
    </location>
</feature>
<reference evidence="7 8" key="1">
    <citation type="submission" date="2023-01" db="EMBL/GenBank/DDBJ databases">
        <title>Description of Helicobacter ibis sp. nov. isolated from faecal droppings of black-faced ibis (Theristicus melanopis).</title>
        <authorList>
            <person name="Lopez-Cantillo M."/>
            <person name="Vidal-Veuthey B."/>
            <person name="Mella A."/>
            <person name="De La Haba R."/>
            <person name="Collado L."/>
        </authorList>
    </citation>
    <scope>NUCLEOTIDE SEQUENCE [LARGE SCALE GENOMIC DNA]</scope>
    <source>
        <strain evidence="7 8">A82</strain>
    </source>
</reference>
<dbReference type="PROSITE" id="PS51724">
    <property type="entry name" value="SPOR"/>
    <property type="match status" value="1"/>
</dbReference>